<dbReference type="HOGENOM" id="CLU_123244_0_0_9"/>
<organism evidence="1 2">
    <name type="scientific">Cellulosilyticum lentocellum (strain ATCC 49066 / DSM 5427 / NCIMB 11756 / RHM5)</name>
    <name type="common">Clostridium lentocellum</name>
    <dbReference type="NCBI Taxonomy" id="642492"/>
    <lineage>
        <taxon>Bacteria</taxon>
        <taxon>Bacillati</taxon>
        <taxon>Bacillota</taxon>
        <taxon>Clostridia</taxon>
        <taxon>Lachnospirales</taxon>
        <taxon>Cellulosilyticaceae</taxon>
        <taxon>Cellulosilyticum</taxon>
    </lineage>
</organism>
<dbReference type="KEGG" id="cle:Clole_0634"/>
<dbReference type="AlphaFoldDB" id="F2JN26"/>
<dbReference type="Gene3D" id="3.50.30.50">
    <property type="entry name" value="Putative cyclase"/>
    <property type="match status" value="1"/>
</dbReference>
<dbReference type="InterPro" id="IPR007325">
    <property type="entry name" value="KFase/CYL"/>
</dbReference>
<evidence type="ECO:0000313" key="2">
    <source>
        <dbReference type="Proteomes" id="UP000008467"/>
    </source>
</evidence>
<keyword evidence="2" id="KW-1185">Reference proteome</keyword>
<dbReference type="SUPFAM" id="SSF102198">
    <property type="entry name" value="Putative cyclase"/>
    <property type="match status" value="1"/>
</dbReference>
<dbReference type="GO" id="GO:0019441">
    <property type="term" value="P:L-tryptophan catabolic process to kynurenine"/>
    <property type="evidence" value="ECO:0007669"/>
    <property type="project" value="InterPro"/>
</dbReference>
<dbReference type="eggNOG" id="COG1878">
    <property type="taxonomic scope" value="Bacteria"/>
</dbReference>
<name>F2JN26_CELLD</name>
<proteinExistence type="predicted"/>
<dbReference type="RefSeq" id="WP_013655669.1">
    <property type="nucleotide sequence ID" value="NC_015275.1"/>
</dbReference>
<reference evidence="1 2" key="1">
    <citation type="journal article" date="2011" name="J. Bacteriol.">
        <title>Complete genome sequence of the cellulose-degrading bacterium Cellulosilyticum lentocellum.</title>
        <authorList>
            <consortium name="US DOE Joint Genome Institute"/>
            <person name="Miller D.A."/>
            <person name="Suen G."/>
            <person name="Bruce D."/>
            <person name="Copeland A."/>
            <person name="Cheng J.F."/>
            <person name="Detter C."/>
            <person name="Goodwin L.A."/>
            <person name="Han C.S."/>
            <person name="Hauser L.J."/>
            <person name="Land M.L."/>
            <person name="Lapidus A."/>
            <person name="Lucas S."/>
            <person name="Meincke L."/>
            <person name="Pitluck S."/>
            <person name="Tapia R."/>
            <person name="Teshima H."/>
            <person name="Woyke T."/>
            <person name="Fox B.G."/>
            <person name="Angert E.R."/>
            <person name="Currie C.R."/>
        </authorList>
    </citation>
    <scope>NUCLEOTIDE SEQUENCE [LARGE SCALE GENOMIC DNA]</scope>
    <source>
        <strain evidence="2">ATCC 49066 / DSM 5427 / NCIMB 11756 / RHM5</strain>
    </source>
</reference>
<dbReference type="GO" id="GO:0004061">
    <property type="term" value="F:arylformamidase activity"/>
    <property type="evidence" value="ECO:0007669"/>
    <property type="project" value="InterPro"/>
</dbReference>
<dbReference type="EMBL" id="CP002582">
    <property type="protein sequence ID" value="ADZ82368.1"/>
    <property type="molecule type" value="Genomic_DNA"/>
</dbReference>
<protein>
    <submittedName>
        <fullName evidence="1">Cyclase family protein</fullName>
    </submittedName>
</protein>
<dbReference type="STRING" id="642492.Clole_0634"/>
<accession>F2JN26</accession>
<dbReference type="InterPro" id="IPR037175">
    <property type="entry name" value="KFase_sf"/>
</dbReference>
<sequence>MRYIDLTLQVKKSNRVYKQAEVQLKKHIVMGHVGTHFDIYGEVQLPLEYMQTRGVLFDVSHIKDREITIDDVDLDYVKPGDFVMFRTGSIERHPYGSGLYFSSSTQFSWELIQELAMERVKFVGIDAPDLRKGKDHVEADKLFLKYGTFVIENLTNLSAIEPQSVCKMLTMWHEDTEATGIKCRVVAVQAE</sequence>
<gene>
    <name evidence="1" type="ordered locus">Clole_0634</name>
</gene>
<dbReference type="Pfam" id="PF04199">
    <property type="entry name" value="Cyclase"/>
    <property type="match status" value="1"/>
</dbReference>
<dbReference type="Proteomes" id="UP000008467">
    <property type="component" value="Chromosome"/>
</dbReference>
<evidence type="ECO:0000313" key="1">
    <source>
        <dbReference type="EMBL" id="ADZ82368.1"/>
    </source>
</evidence>